<dbReference type="RefSeq" id="XP_033667514.1">
    <property type="nucleotide sequence ID" value="XM_033817017.1"/>
</dbReference>
<evidence type="ECO:0000313" key="6">
    <source>
        <dbReference type="EMBL" id="KAF2166625.1"/>
    </source>
</evidence>
<name>A0A6A6CHL5_ZASCE</name>
<dbReference type="Gene3D" id="2.40.370.10">
    <property type="entry name" value="AttH-like domain"/>
    <property type="match status" value="1"/>
</dbReference>
<dbReference type="InterPro" id="IPR023374">
    <property type="entry name" value="AttH-like_dom_sf"/>
</dbReference>
<gene>
    <name evidence="6" type="ORF">M409DRAFT_66619</name>
</gene>
<evidence type="ECO:0000313" key="7">
    <source>
        <dbReference type="Proteomes" id="UP000799537"/>
    </source>
</evidence>
<dbReference type="GeneID" id="54570289"/>
<comment type="similarity">
    <text evidence="2">Belongs to the SVF1 family.</text>
</comment>
<feature type="domain" description="Svf1-like N-terminal" evidence="4">
    <location>
        <begin position="51"/>
        <end position="210"/>
    </location>
</feature>
<evidence type="ECO:0000256" key="2">
    <source>
        <dbReference type="ARBA" id="ARBA00009069"/>
    </source>
</evidence>
<dbReference type="GO" id="GO:0006979">
    <property type="term" value="P:response to oxidative stress"/>
    <property type="evidence" value="ECO:0007669"/>
    <property type="project" value="InterPro"/>
</dbReference>
<sequence length="376" mass="41850">MFDWAKQKLGVSDPTYRSSAILSVAEQASETPFSELKRENQAWECIEATSVESKTFYMVSNSGKFAWVQVIYSNIMNLRRTVHFNTKIYPQDPSGDLIWSLVNVLNFSFSPDKQDFAADDCSLSLDESGESFQINSRVDPGIIVDLTFTKTAPGIVAGKNGTTNFGPDPETPWGRIKHAFWPRCRVEGTIMTRQGLMDFDGQGMVSHALQGMQPHLAAARWNFGFFQGPTYSAFMMEFITPPSYGNTIVNVGAIATDGTIVLAGASPLTRVQHVETRVDPETDYPEPCVVDLTWEGTGTGGRNMKAKITSSLGARTDRIDVMGEMPRVVKQLLATASGAKPYIYQYIRKVKLMITFDDQVFREEEGQLFMETTFLS</sequence>
<dbReference type="PANTHER" id="PTHR47107">
    <property type="entry name" value="SVF1-LIKE PROTEIN YDR222W-RELATED"/>
    <property type="match status" value="1"/>
</dbReference>
<organism evidence="6 7">
    <name type="scientific">Zasmidium cellare ATCC 36951</name>
    <dbReference type="NCBI Taxonomy" id="1080233"/>
    <lineage>
        <taxon>Eukaryota</taxon>
        <taxon>Fungi</taxon>
        <taxon>Dikarya</taxon>
        <taxon>Ascomycota</taxon>
        <taxon>Pezizomycotina</taxon>
        <taxon>Dothideomycetes</taxon>
        <taxon>Dothideomycetidae</taxon>
        <taxon>Mycosphaerellales</taxon>
        <taxon>Mycosphaerellaceae</taxon>
        <taxon>Zasmidium</taxon>
    </lineage>
</organism>
<keyword evidence="3" id="KW-0963">Cytoplasm</keyword>
<dbReference type="InterPro" id="IPR033394">
    <property type="entry name" value="Svf1-like_C"/>
</dbReference>
<accession>A0A6A6CHL5</accession>
<dbReference type="Proteomes" id="UP000799537">
    <property type="component" value="Unassembled WGS sequence"/>
</dbReference>
<dbReference type="EMBL" id="ML993596">
    <property type="protein sequence ID" value="KAF2166625.1"/>
    <property type="molecule type" value="Genomic_DNA"/>
</dbReference>
<feature type="domain" description="Svf1-like C-terminal" evidence="5">
    <location>
        <begin position="212"/>
        <end position="376"/>
    </location>
</feature>
<dbReference type="PANTHER" id="PTHR47107:SF1">
    <property type="entry name" value="CERAMIDE-BINDING PROTEIN SVF1-RELATED"/>
    <property type="match status" value="1"/>
</dbReference>
<evidence type="ECO:0000256" key="1">
    <source>
        <dbReference type="ARBA" id="ARBA00004496"/>
    </source>
</evidence>
<dbReference type="AlphaFoldDB" id="A0A6A6CHL5"/>
<dbReference type="GO" id="GO:0005737">
    <property type="term" value="C:cytoplasm"/>
    <property type="evidence" value="ECO:0007669"/>
    <property type="project" value="UniProtKB-SubCell"/>
</dbReference>
<dbReference type="Pfam" id="PF17187">
    <property type="entry name" value="Svf1_C"/>
    <property type="match status" value="1"/>
</dbReference>
<evidence type="ECO:0000259" key="5">
    <source>
        <dbReference type="Pfam" id="PF17187"/>
    </source>
</evidence>
<protein>
    <recommendedName>
        <fullName evidence="8">Svf1-like C-terminal domain-containing protein</fullName>
    </recommendedName>
</protein>
<evidence type="ECO:0000259" key="4">
    <source>
        <dbReference type="Pfam" id="PF08622"/>
    </source>
</evidence>
<keyword evidence="7" id="KW-1185">Reference proteome</keyword>
<dbReference type="Pfam" id="PF08622">
    <property type="entry name" value="Svf1"/>
    <property type="match status" value="1"/>
</dbReference>
<comment type="subcellular location">
    <subcellularLocation>
        <location evidence="1">Cytoplasm</location>
    </subcellularLocation>
</comment>
<proteinExistence type="inferred from homology"/>
<dbReference type="InterPro" id="IPR013931">
    <property type="entry name" value="Svf1-like_N"/>
</dbReference>
<evidence type="ECO:0008006" key="8">
    <source>
        <dbReference type="Google" id="ProtNLM"/>
    </source>
</evidence>
<dbReference type="SUPFAM" id="SSF159245">
    <property type="entry name" value="AttH-like"/>
    <property type="match status" value="1"/>
</dbReference>
<evidence type="ECO:0000256" key="3">
    <source>
        <dbReference type="ARBA" id="ARBA00022490"/>
    </source>
</evidence>
<dbReference type="InterPro" id="IPR051385">
    <property type="entry name" value="Ceramide-binding_SVF1"/>
</dbReference>
<dbReference type="OrthoDB" id="2590239at2759"/>
<reference evidence="6" key="1">
    <citation type="journal article" date="2020" name="Stud. Mycol.">
        <title>101 Dothideomycetes genomes: a test case for predicting lifestyles and emergence of pathogens.</title>
        <authorList>
            <person name="Haridas S."/>
            <person name="Albert R."/>
            <person name="Binder M."/>
            <person name="Bloem J."/>
            <person name="Labutti K."/>
            <person name="Salamov A."/>
            <person name="Andreopoulos B."/>
            <person name="Baker S."/>
            <person name="Barry K."/>
            <person name="Bills G."/>
            <person name="Bluhm B."/>
            <person name="Cannon C."/>
            <person name="Castanera R."/>
            <person name="Culley D."/>
            <person name="Daum C."/>
            <person name="Ezra D."/>
            <person name="Gonzalez J."/>
            <person name="Henrissat B."/>
            <person name="Kuo A."/>
            <person name="Liang C."/>
            <person name="Lipzen A."/>
            <person name="Lutzoni F."/>
            <person name="Magnuson J."/>
            <person name="Mondo S."/>
            <person name="Nolan M."/>
            <person name="Ohm R."/>
            <person name="Pangilinan J."/>
            <person name="Park H.-J."/>
            <person name="Ramirez L."/>
            <person name="Alfaro M."/>
            <person name="Sun H."/>
            <person name="Tritt A."/>
            <person name="Yoshinaga Y."/>
            <person name="Zwiers L.-H."/>
            <person name="Turgeon B."/>
            <person name="Goodwin S."/>
            <person name="Spatafora J."/>
            <person name="Crous P."/>
            <person name="Grigoriev I."/>
        </authorList>
    </citation>
    <scope>NUCLEOTIDE SEQUENCE</scope>
    <source>
        <strain evidence="6">ATCC 36951</strain>
    </source>
</reference>